<evidence type="ECO:0000259" key="1">
    <source>
        <dbReference type="Pfam" id="PF04195"/>
    </source>
</evidence>
<sequence length="169" mass="19480">MCSPSSSGGENPENVDAGGVLPVLNWSETAFQTLLLNCRMPADYGARYPTEGETAADASSSYVTLFADFFHEGYFRLPLTVFMADLLEYYRIHISQVSPLGMVRVRQFEYCFWSQGIELTIEHFRRFYQLQVQLGFYSFFARKSVKKTPPKCFHQWKSKFFYIKAASII</sequence>
<gene>
    <name evidence="2" type="ORF">HanXRQr2_Chr07g0306121</name>
</gene>
<protein>
    <recommendedName>
        <fullName evidence="1">Transposase (putative) gypsy type domain-containing protein</fullName>
    </recommendedName>
</protein>
<dbReference type="Proteomes" id="UP000215914">
    <property type="component" value="Unassembled WGS sequence"/>
</dbReference>
<organism evidence="2 3">
    <name type="scientific">Helianthus annuus</name>
    <name type="common">Common sunflower</name>
    <dbReference type="NCBI Taxonomy" id="4232"/>
    <lineage>
        <taxon>Eukaryota</taxon>
        <taxon>Viridiplantae</taxon>
        <taxon>Streptophyta</taxon>
        <taxon>Embryophyta</taxon>
        <taxon>Tracheophyta</taxon>
        <taxon>Spermatophyta</taxon>
        <taxon>Magnoliopsida</taxon>
        <taxon>eudicotyledons</taxon>
        <taxon>Gunneridae</taxon>
        <taxon>Pentapetalae</taxon>
        <taxon>asterids</taxon>
        <taxon>campanulids</taxon>
        <taxon>Asterales</taxon>
        <taxon>Asteraceae</taxon>
        <taxon>Asteroideae</taxon>
        <taxon>Heliantheae alliance</taxon>
        <taxon>Heliantheae</taxon>
        <taxon>Helianthus</taxon>
    </lineage>
</organism>
<reference evidence="2" key="1">
    <citation type="journal article" date="2017" name="Nature">
        <title>The sunflower genome provides insights into oil metabolism, flowering and Asterid evolution.</title>
        <authorList>
            <person name="Badouin H."/>
            <person name="Gouzy J."/>
            <person name="Grassa C.J."/>
            <person name="Murat F."/>
            <person name="Staton S.E."/>
            <person name="Cottret L."/>
            <person name="Lelandais-Briere C."/>
            <person name="Owens G.L."/>
            <person name="Carrere S."/>
            <person name="Mayjonade B."/>
            <person name="Legrand L."/>
            <person name="Gill N."/>
            <person name="Kane N.C."/>
            <person name="Bowers J.E."/>
            <person name="Hubner S."/>
            <person name="Bellec A."/>
            <person name="Berard A."/>
            <person name="Berges H."/>
            <person name="Blanchet N."/>
            <person name="Boniface M.C."/>
            <person name="Brunel D."/>
            <person name="Catrice O."/>
            <person name="Chaidir N."/>
            <person name="Claudel C."/>
            <person name="Donnadieu C."/>
            <person name="Faraut T."/>
            <person name="Fievet G."/>
            <person name="Helmstetter N."/>
            <person name="King M."/>
            <person name="Knapp S.J."/>
            <person name="Lai Z."/>
            <person name="Le Paslier M.C."/>
            <person name="Lippi Y."/>
            <person name="Lorenzon L."/>
            <person name="Mandel J.R."/>
            <person name="Marage G."/>
            <person name="Marchand G."/>
            <person name="Marquand E."/>
            <person name="Bret-Mestries E."/>
            <person name="Morien E."/>
            <person name="Nambeesan S."/>
            <person name="Nguyen T."/>
            <person name="Pegot-Espagnet P."/>
            <person name="Pouilly N."/>
            <person name="Raftis F."/>
            <person name="Sallet E."/>
            <person name="Schiex T."/>
            <person name="Thomas J."/>
            <person name="Vandecasteele C."/>
            <person name="Vares D."/>
            <person name="Vear F."/>
            <person name="Vautrin S."/>
            <person name="Crespi M."/>
            <person name="Mangin B."/>
            <person name="Burke J.M."/>
            <person name="Salse J."/>
            <person name="Munos S."/>
            <person name="Vincourt P."/>
            <person name="Rieseberg L.H."/>
            <person name="Langlade N.B."/>
        </authorList>
    </citation>
    <scope>NUCLEOTIDE SEQUENCE</scope>
    <source>
        <tissue evidence="2">Leaves</tissue>
    </source>
</reference>
<reference evidence="2" key="2">
    <citation type="submission" date="2020-06" db="EMBL/GenBank/DDBJ databases">
        <title>Helianthus annuus Genome sequencing and assembly Release 2.</title>
        <authorList>
            <person name="Gouzy J."/>
            <person name="Langlade N."/>
            <person name="Munos S."/>
        </authorList>
    </citation>
    <scope>NUCLEOTIDE SEQUENCE</scope>
    <source>
        <tissue evidence="2">Leaves</tissue>
    </source>
</reference>
<feature type="domain" description="Transposase (putative) gypsy type" evidence="1">
    <location>
        <begin position="66"/>
        <end position="131"/>
    </location>
</feature>
<keyword evidence="3" id="KW-1185">Reference proteome</keyword>
<dbReference type="AlphaFoldDB" id="A0A9K3NH59"/>
<accession>A0A9K3NH59</accession>
<dbReference type="Pfam" id="PF04195">
    <property type="entry name" value="Transposase_28"/>
    <property type="match status" value="1"/>
</dbReference>
<dbReference type="PANTHER" id="PTHR31099">
    <property type="entry name" value="OS06G0165300 PROTEIN"/>
    <property type="match status" value="1"/>
</dbReference>
<dbReference type="InterPro" id="IPR007321">
    <property type="entry name" value="Transposase_28"/>
</dbReference>
<dbReference type="PANTHER" id="PTHR31099:SF49">
    <property type="entry name" value="MYOSIN HEAVY CHAIN-LIKE PROTEIN"/>
    <property type="match status" value="1"/>
</dbReference>
<evidence type="ECO:0000313" key="2">
    <source>
        <dbReference type="EMBL" id="KAF5799580.1"/>
    </source>
</evidence>
<evidence type="ECO:0000313" key="3">
    <source>
        <dbReference type="Proteomes" id="UP000215914"/>
    </source>
</evidence>
<comment type="caution">
    <text evidence="2">The sequence shown here is derived from an EMBL/GenBank/DDBJ whole genome shotgun (WGS) entry which is preliminary data.</text>
</comment>
<proteinExistence type="predicted"/>
<name>A0A9K3NH59_HELAN</name>
<dbReference type="EMBL" id="MNCJ02000322">
    <property type="protein sequence ID" value="KAF5799580.1"/>
    <property type="molecule type" value="Genomic_DNA"/>
</dbReference>
<dbReference type="Gramene" id="mRNA:HanXRQr2_Chr07g0306121">
    <property type="protein sequence ID" value="CDS:HanXRQr2_Chr07g0306121.1"/>
    <property type="gene ID" value="HanXRQr2_Chr07g0306121"/>
</dbReference>